<organism evidence="1 2">
    <name type="scientific">Cohnella suwonensis</name>
    <dbReference type="NCBI Taxonomy" id="696072"/>
    <lineage>
        <taxon>Bacteria</taxon>
        <taxon>Bacillati</taxon>
        <taxon>Bacillota</taxon>
        <taxon>Bacilli</taxon>
        <taxon>Bacillales</taxon>
        <taxon>Paenibacillaceae</taxon>
        <taxon>Cohnella</taxon>
    </lineage>
</organism>
<evidence type="ECO:0000313" key="1">
    <source>
        <dbReference type="EMBL" id="MFC5467486.1"/>
    </source>
</evidence>
<reference evidence="2" key="1">
    <citation type="journal article" date="2019" name="Int. J. Syst. Evol. Microbiol.">
        <title>The Global Catalogue of Microorganisms (GCM) 10K type strain sequencing project: providing services to taxonomists for standard genome sequencing and annotation.</title>
        <authorList>
            <consortium name="The Broad Institute Genomics Platform"/>
            <consortium name="The Broad Institute Genome Sequencing Center for Infectious Disease"/>
            <person name="Wu L."/>
            <person name="Ma J."/>
        </authorList>
    </citation>
    <scope>NUCLEOTIDE SEQUENCE [LARGE SCALE GENOMIC DNA]</scope>
    <source>
        <strain evidence="2">CCUG 57113</strain>
    </source>
</reference>
<dbReference type="Proteomes" id="UP001596105">
    <property type="component" value="Unassembled WGS sequence"/>
</dbReference>
<gene>
    <name evidence="1" type="ORF">ACFPPD_02070</name>
</gene>
<sequence>MAEEAAVHYDKVAEAFIEFQQLFPFPQGGEPNDPANAEEAIRLLEQAKVDEASRVAVLERMREELTCSEKP</sequence>
<dbReference type="EMBL" id="JBHSMH010000004">
    <property type="protein sequence ID" value="MFC5467486.1"/>
    <property type="molecule type" value="Genomic_DNA"/>
</dbReference>
<evidence type="ECO:0000313" key="2">
    <source>
        <dbReference type="Proteomes" id="UP001596105"/>
    </source>
</evidence>
<proteinExistence type="predicted"/>
<accession>A0ABW0LQ88</accession>
<protein>
    <submittedName>
        <fullName evidence="1">Uncharacterized protein</fullName>
    </submittedName>
</protein>
<keyword evidence="2" id="KW-1185">Reference proteome</keyword>
<name>A0ABW0LQ88_9BACL</name>
<comment type="caution">
    <text evidence="1">The sequence shown here is derived from an EMBL/GenBank/DDBJ whole genome shotgun (WGS) entry which is preliminary data.</text>
</comment>
<dbReference type="RefSeq" id="WP_209747122.1">
    <property type="nucleotide sequence ID" value="NZ_JBHSMH010000004.1"/>
</dbReference>